<dbReference type="RefSeq" id="XP_004027452.1">
    <property type="nucleotide sequence ID" value="XM_004027403.1"/>
</dbReference>
<proteinExistence type="predicted"/>
<feature type="transmembrane region" description="Helical" evidence="2">
    <location>
        <begin position="302"/>
        <end position="324"/>
    </location>
</feature>
<organism evidence="3 4">
    <name type="scientific">Ichthyophthirius multifiliis</name>
    <name type="common">White spot disease agent</name>
    <name type="synonym">Ich</name>
    <dbReference type="NCBI Taxonomy" id="5932"/>
    <lineage>
        <taxon>Eukaryota</taxon>
        <taxon>Sar</taxon>
        <taxon>Alveolata</taxon>
        <taxon>Ciliophora</taxon>
        <taxon>Intramacronucleata</taxon>
        <taxon>Oligohymenophorea</taxon>
        <taxon>Hymenostomatida</taxon>
        <taxon>Ophryoglenina</taxon>
        <taxon>Ichthyophthirius</taxon>
    </lineage>
</organism>
<keyword evidence="2" id="KW-1133">Transmembrane helix</keyword>
<dbReference type="eggNOG" id="ENOG502S1H7">
    <property type="taxonomic scope" value="Eukaryota"/>
</dbReference>
<feature type="transmembrane region" description="Helical" evidence="2">
    <location>
        <begin position="433"/>
        <end position="454"/>
    </location>
</feature>
<dbReference type="PANTHER" id="PTHR40849:SF2">
    <property type="entry name" value="RGS DOMAIN-CONTAINING PROTEIN"/>
    <property type="match status" value="1"/>
</dbReference>
<dbReference type="EMBL" id="GL984291">
    <property type="protein sequence ID" value="EGR28107.1"/>
    <property type="molecule type" value="Genomic_DNA"/>
</dbReference>
<evidence type="ECO:0000256" key="1">
    <source>
        <dbReference type="SAM" id="Coils"/>
    </source>
</evidence>
<name>G0R331_ICHMU</name>
<evidence type="ECO:0008006" key="5">
    <source>
        <dbReference type="Google" id="ProtNLM"/>
    </source>
</evidence>
<sequence>MYPKYNENNNQIKLQENPFEQYKQYQTQIKIQQQIPYSEDNLNQIVLSQNPLQEFQEYQKKQTKENKKENIIVIKKQKLYIFLILNNKQTKKIQNARKAINQINTIKKDLQNEDQKGNNNFQQQLINQKNNINIWIKLKVEQQIDNLLSKAKSLVKRKIKDPQMVLIQKKKKIIQIKSQCVKQLIDDAVDIDWPEIEDLVKIRIRIKEKQQIEKIQEIKQSITCYINPWYIIRSWYLYTDQPYNKSFWLKIRSFSWWFILLVKLFPFYGVQSFLHIIIFLFIDKSDEWQLFNYIIQFKKVQFFSIGMSGTLIGYALFFNCTTLNDYSSPQDFYKCKTEGPGSKINVIIDLLGFLLQIALCWLSFLIIPFSKSKGIAQKESNEYQNCCLKINLEKGGRFKNFLFLDMIAFFFCIGILMLFIYTGNDLKKEIWQYYQAIYLVKTIYGLLSFPWLLFLIEKILKSITKAEETGVIFILYYIYIYNTFSYIYIFLFFKKV</sequence>
<dbReference type="InParanoid" id="G0R331"/>
<dbReference type="OMA" id="CIPAIDG"/>
<dbReference type="OrthoDB" id="67700at2759"/>
<evidence type="ECO:0000313" key="3">
    <source>
        <dbReference type="EMBL" id="EGR28107.1"/>
    </source>
</evidence>
<keyword evidence="2" id="KW-0812">Transmembrane</keyword>
<dbReference type="AlphaFoldDB" id="G0R331"/>
<keyword evidence="4" id="KW-1185">Reference proteome</keyword>
<dbReference type="GeneID" id="14904200"/>
<gene>
    <name evidence="3" type="ORF">IMG5_182920</name>
</gene>
<feature type="transmembrane region" description="Helical" evidence="2">
    <location>
        <begin position="254"/>
        <end position="282"/>
    </location>
</feature>
<feature type="transmembrane region" description="Helical" evidence="2">
    <location>
        <begin position="401"/>
        <end position="421"/>
    </location>
</feature>
<dbReference type="Proteomes" id="UP000008983">
    <property type="component" value="Unassembled WGS sequence"/>
</dbReference>
<feature type="transmembrane region" description="Helical" evidence="2">
    <location>
        <begin position="474"/>
        <end position="493"/>
    </location>
</feature>
<dbReference type="PANTHER" id="PTHR40849">
    <property type="entry name" value="C2 CALCIUM-DEPENDENT MEMBRANE TARGETING"/>
    <property type="match status" value="1"/>
</dbReference>
<feature type="coiled-coil region" evidence="1">
    <location>
        <begin position="93"/>
        <end position="157"/>
    </location>
</feature>
<evidence type="ECO:0000313" key="4">
    <source>
        <dbReference type="Proteomes" id="UP000008983"/>
    </source>
</evidence>
<reference evidence="3 4" key="1">
    <citation type="submission" date="2011-07" db="EMBL/GenBank/DDBJ databases">
        <authorList>
            <person name="Coyne R."/>
            <person name="Brami D."/>
            <person name="Johnson J."/>
            <person name="Hostetler J."/>
            <person name="Hannick L."/>
            <person name="Clark T."/>
            <person name="Cassidy-Hanley D."/>
            <person name="Inman J."/>
        </authorList>
    </citation>
    <scope>NUCLEOTIDE SEQUENCE [LARGE SCALE GENOMIC DNA]</scope>
    <source>
        <strain evidence="3 4">G5</strain>
    </source>
</reference>
<evidence type="ECO:0000256" key="2">
    <source>
        <dbReference type="SAM" id="Phobius"/>
    </source>
</evidence>
<accession>G0R331</accession>
<feature type="transmembrane region" description="Helical" evidence="2">
    <location>
        <begin position="344"/>
        <end position="367"/>
    </location>
</feature>
<protein>
    <recommendedName>
        <fullName evidence="5">Transmembrane protein</fullName>
    </recommendedName>
</protein>
<keyword evidence="1" id="KW-0175">Coiled coil</keyword>
<keyword evidence="2" id="KW-0472">Membrane</keyword>